<sequence>MSYFTFNLSASTQGPPNAKKEQCTSSSSELVVPQLDHESSTLPTNSPATTLCEPALCGQPTLNPGAPWIGFDGSLLVDGPINGGALPSYDQSSFHPGLTTNDDLRWMLMGMNDRIATLEQAAATGNQTVDQLAKNVCDMLSRLAVIEGMLKVVEDLKQNLRDFTRGLMPHILRSTLSQCVLQLPSANEIFLTPMANYKAKELPPLPEQADLSGKGKDRPPVARPLVLPRQSPKYQATADEIRRQLGQLQEQNKTLCQSLRASDEENIMLRKQITAYKQYIEKQDSGLAEVIKAICSAFQGYRETVAEVTKQATMSEEIAQCEMEAAGRLFPPQL</sequence>
<dbReference type="AlphaFoldDB" id="A0A0A1URI9"/>
<comment type="caution">
    <text evidence="2">The sequence shown here is derived from an EMBL/GenBank/DDBJ whole genome shotgun (WGS) entry which is preliminary data.</text>
</comment>
<evidence type="ECO:0000256" key="1">
    <source>
        <dbReference type="SAM" id="MobiDB-lite"/>
    </source>
</evidence>
<name>A0A0A1URI9_9HYPO</name>
<evidence type="ECO:0000313" key="2">
    <source>
        <dbReference type="EMBL" id="EXU98165.1"/>
    </source>
</evidence>
<dbReference type="OrthoDB" id="4933551at2759"/>
<feature type="compositionally biased region" description="Polar residues" evidence="1">
    <location>
        <begin position="1"/>
        <end position="15"/>
    </location>
</feature>
<dbReference type="EMBL" id="JELW01000029">
    <property type="protein sequence ID" value="EXU98165.1"/>
    <property type="molecule type" value="Genomic_DNA"/>
</dbReference>
<evidence type="ECO:0000313" key="3">
    <source>
        <dbReference type="Proteomes" id="UP000030151"/>
    </source>
</evidence>
<reference evidence="2 3" key="1">
    <citation type="submission" date="2014-02" db="EMBL/GenBank/DDBJ databases">
        <title>The genome sequence of the entomopathogenic fungus Metarhizium robertsii ARSEF 2575.</title>
        <authorList>
            <person name="Giuliano Garisto Donzelli B."/>
            <person name="Roe B.A."/>
            <person name="Macmil S.L."/>
            <person name="Krasnoff S.B."/>
            <person name="Gibson D.M."/>
        </authorList>
    </citation>
    <scope>NUCLEOTIDE SEQUENCE [LARGE SCALE GENOMIC DNA]</scope>
    <source>
        <strain evidence="2 3">ARSEF 2575</strain>
    </source>
</reference>
<proteinExistence type="predicted"/>
<dbReference type="HOGENOM" id="CLU_866222_0_0_1"/>
<dbReference type="Proteomes" id="UP000030151">
    <property type="component" value="Unassembled WGS sequence"/>
</dbReference>
<protein>
    <submittedName>
        <fullName evidence="2">Uncharacterized protein</fullName>
    </submittedName>
</protein>
<gene>
    <name evidence="2" type="ORF">X797_008770</name>
</gene>
<feature type="region of interest" description="Disordered" evidence="1">
    <location>
        <begin position="1"/>
        <end position="28"/>
    </location>
</feature>
<feature type="region of interest" description="Disordered" evidence="1">
    <location>
        <begin position="205"/>
        <end position="224"/>
    </location>
</feature>
<organism evidence="2 3">
    <name type="scientific">Metarhizium robertsii</name>
    <dbReference type="NCBI Taxonomy" id="568076"/>
    <lineage>
        <taxon>Eukaryota</taxon>
        <taxon>Fungi</taxon>
        <taxon>Dikarya</taxon>
        <taxon>Ascomycota</taxon>
        <taxon>Pezizomycotina</taxon>
        <taxon>Sordariomycetes</taxon>
        <taxon>Hypocreomycetidae</taxon>
        <taxon>Hypocreales</taxon>
        <taxon>Clavicipitaceae</taxon>
        <taxon>Metarhizium</taxon>
    </lineage>
</organism>
<accession>A0A0A1URI9</accession>